<feature type="compositionally biased region" description="Polar residues" evidence="2">
    <location>
        <begin position="1616"/>
        <end position="1649"/>
    </location>
</feature>
<keyword evidence="4" id="KW-1185">Reference proteome</keyword>
<feature type="compositionally biased region" description="Polar residues" evidence="2">
    <location>
        <begin position="791"/>
        <end position="822"/>
    </location>
</feature>
<protein>
    <submittedName>
        <fullName evidence="5">Zinc finger protein 608</fullName>
    </submittedName>
</protein>
<evidence type="ECO:0000256" key="2">
    <source>
        <dbReference type="SAM" id="MobiDB-lite"/>
    </source>
</evidence>
<feature type="region of interest" description="Disordered" evidence="2">
    <location>
        <begin position="585"/>
        <end position="663"/>
    </location>
</feature>
<dbReference type="KEGG" id="gfs:119639685"/>
<feature type="compositionally biased region" description="Low complexity" evidence="2">
    <location>
        <begin position="1443"/>
        <end position="1462"/>
    </location>
</feature>
<feature type="compositionally biased region" description="Polar residues" evidence="2">
    <location>
        <begin position="321"/>
        <end position="331"/>
    </location>
</feature>
<feature type="compositionally biased region" description="Low complexity" evidence="2">
    <location>
        <begin position="601"/>
        <end position="638"/>
    </location>
</feature>
<feature type="compositionally biased region" description="Polar residues" evidence="2">
    <location>
        <begin position="26"/>
        <end position="44"/>
    </location>
</feature>
<feature type="compositionally biased region" description="Polar residues" evidence="2">
    <location>
        <begin position="197"/>
        <end position="209"/>
    </location>
</feature>
<dbReference type="PROSITE" id="PS50157">
    <property type="entry name" value="ZINC_FINGER_C2H2_2"/>
    <property type="match status" value="1"/>
</dbReference>
<feature type="compositionally biased region" description="Polar residues" evidence="2">
    <location>
        <begin position="971"/>
        <end position="995"/>
    </location>
</feature>
<feature type="compositionally biased region" description="Low complexity" evidence="2">
    <location>
        <begin position="1"/>
        <end position="16"/>
    </location>
</feature>
<dbReference type="GO" id="GO:0008270">
    <property type="term" value="F:zinc ion binding"/>
    <property type="evidence" value="ECO:0007669"/>
    <property type="project" value="UniProtKB-KW"/>
</dbReference>
<feature type="compositionally biased region" description="Pro residues" evidence="2">
    <location>
        <begin position="765"/>
        <end position="780"/>
    </location>
</feature>
<feature type="compositionally biased region" description="Low complexity" evidence="2">
    <location>
        <begin position="1136"/>
        <end position="1155"/>
    </location>
</feature>
<feature type="region of interest" description="Disordered" evidence="2">
    <location>
        <begin position="1189"/>
        <end position="1225"/>
    </location>
</feature>
<dbReference type="RefSeq" id="XP_037893170.1">
    <property type="nucleotide sequence ID" value="XM_038037242.1"/>
</dbReference>
<proteinExistence type="predicted"/>
<feature type="compositionally biased region" description="Polar residues" evidence="2">
    <location>
        <begin position="411"/>
        <end position="424"/>
    </location>
</feature>
<evidence type="ECO:0000313" key="5">
    <source>
        <dbReference type="RefSeq" id="XP_037893170.1"/>
    </source>
</evidence>
<feature type="compositionally biased region" description="Basic and acidic residues" evidence="2">
    <location>
        <begin position="1479"/>
        <end position="1496"/>
    </location>
</feature>
<keyword evidence="1" id="KW-0479">Metal-binding</keyword>
<name>A0A9C5ZBW4_9MUSC</name>
<feature type="compositionally biased region" description="Polar residues" evidence="2">
    <location>
        <begin position="1156"/>
        <end position="1165"/>
    </location>
</feature>
<feature type="region of interest" description="Disordered" evidence="2">
    <location>
        <begin position="1281"/>
        <end position="1336"/>
    </location>
</feature>
<feature type="region of interest" description="Disordered" evidence="2">
    <location>
        <begin position="1012"/>
        <end position="1096"/>
    </location>
</feature>
<feature type="compositionally biased region" description="Low complexity" evidence="2">
    <location>
        <begin position="823"/>
        <end position="836"/>
    </location>
</feature>
<dbReference type="GeneID" id="119639685"/>
<dbReference type="PANTHER" id="PTHR21564">
    <property type="entry name" value="BRAKELESS PROTEIN"/>
    <property type="match status" value="1"/>
</dbReference>
<feature type="compositionally biased region" description="Low complexity" evidence="2">
    <location>
        <begin position="1694"/>
        <end position="1717"/>
    </location>
</feature>
<evidence type="ECO:0000256" key="1">
    <source>
        <dbReference type="PROSITE-ProRule" id="PRU00042"/>
    </source>
</evidence>
<feature type="compositionally biased region" description="Basic residues" evidence="2">
    <location>
        <begin position="1726"/>
        <end position="1735"/>
    </location>
</feature>
<feature type="region of interest" description="Disordered" evidence="2">
    <location>
        <begin position="350"/>
        <end position="388"/>
    </location>
</feature>
<feature type="region of interest" description="Disordered" evidence="2">
    <location>
        <begin position="535"/>
        <end position="566"/>
    </location>
</feature>
<feature type="compositionally biased region" description="Polar residues" evidence="2">
    <location>
        <begin position="163"/>
        <end position="181"/>
    </location>
</feature>
<feature type="region of interest" description="Disordered" evidence="2">
    <location>
        <begin position="1119"/>
        <end position="1165"/>
    </location>
</feature>
<dbReference type="GO" id="GO:0006357">
    <property type="term" value="P:regulation of transcription by RNA polymerase II"/>
    <property type="evidence" value="ECO:0007669"/>
    <property type="project" value="TreeGrafter"/>
</dbReference>
<dbReference type="PANTHER" id="PTHR21564:SF5">
    <property type="entry name" value="SCRIBBLER, ISOFORM J"/>
    <property type="match status" value="1"/>
</dbReference>
<dbReference type="GO" id="GO:0005634">
    <property type="term" value="C:nucleus"/>
    <property type="evidence" value="ECO:0007669"/>
    <property type="project" value="TreeGrafter"/>
</dbReference>
<feature type="compositionally biased region" description="Polar residues" evidence="2">
    <location>
        <begin position="944"/>
        <end position="956"/>
    </location>
</feature>
<organism evidence="4 5">
    <name type="scientific">Glossina fuscipes</name>
    <dbReference type="NCBI Taxonomy" id="7396"/>
    <lineage>
        <taxon>Eukaryota</taxon>
        <taxon>Metazoa</taxon>
        <taxon>Ecdysozoa</taxon>
        <taxon>Arthropoda</taxon>
        <taxon>Hexapoda</taxon>
        <taxon>Insecta</taxon>
        <taxon>Pterygota</taxon>
        <taxon>Neoptera</taxon>
        <taxon>Endopterygota</taxon>
        <taxon>Diptera</taxon>
        <taxon>Brachycera</taxon>
        <taxon>Muscomorpha</taxon>
        <taxon>Hippoboscoidea</taxon>
        <taxon>Glossinidae</taxon>
        <taxon>Glossina</taxon>
    </lineage>
</organism>
<feature type="compositionally biased region" description="Basic and acidic residues" evidence="2">
    <location>
        <begin position="1069"/>
        <end position="1079"/>
    </location>
</feature>
<feature type="region of interest" description="Disordered" evidence="2">
    <location>
        <begin position="1"/>
        <end position="74"/>
    </location>
</feature>
<dbReference type="InterPro" id="IPR040010">
    <property type="entry name" value="ZN608/ZN609"/>
</dbReference>
<feature type="compositionally biased region" description="Low complexity" evidence="2">
    <location>
        <begin position="100"/>
        <end position="123"/>
    </location>
</feature>
<dbReference type="PROSITE" id="PS00028">
    <property type="entry name" value="ZINC_FINGER_C2H2_1"/>
    <property type="match status" value="1"/>
</dbReference>
<feature type="compositionally biased region" description="Polar residues" evidence="2">
    <location>
        <begin position="1296"/>
        <end position="1305"/>
    </location>
</feature>
<dbReference type="InterPro" id="IPR013087">
    <property type="entry name" value="Znf_C2H2_type"/>
</dbReference>
<feature type="region of interest" description="Disordered" evidence="2">
    <location>
        <begin position="944"/>
        <end position="995"/>
    </location>
</feature>
<feature type="region of interest" description="Disordered" evidence="2">
    <location>
        <begin position="1432"/>
        <end position="1512"/>
    </location>
</feature>
<feature type="region of interest" description="Disordered" evidence="2">
    <location>
        <begin position="98"/>
        <end position="216"/>
    </location>
</feature>
<feature type="region of interest" description="Disordered" evidence="2">
    <location>
        <begin position="1594"/>
        <end position="1735"/>
    </location>
</feature>
<gene>
    <name evidence="5" type="primary">LOC119639685</name>
</gene>
<feature type="domain" description="C2H2-type" evidence="3">
    <location>
        <begin position="720"/>
        <end position="750"/>
    </location>
</feature>
<feature type="region of interest" description="Disordered" evidence="2">
    <location>
        <begin position="304"/>
        <end position="331"/>
    </location>
</feature>
<feature type="compositionally biased region" description="Polar residues" evidence="2">
    <location>
        <begin position="1463"/>
        <end position="1478"/>
    </location>
</feature>
<feature type="compositionally biased region" description="Basic and acidic residues" evidence="2">
    <location>
        <begin position="1310"/>
        <end position="1320"/>
    </location>
</feature>
<feature type="compositionally biased region" description="Polar residues" evidence="2">
    <location>
        <begin position="1119"/>
        <end position="1129"/>
    </location>
</feature>
<feature type="compositionally biased region" description="Low complexity" evidence="2">
    <location>
        <begin position="350"/>
        <end position="386"/>
    </location>
</feature>
<keyword evidence="1" id="KW-0862">Zinc</keyword>
<feature type="region of interest" description="Disordered" evidence="2">
    <location>
        <begin position="411"/>
        <end position="460"/>
    </location>
</feature>
<feature type="compositionally biased region" description="Low complexity" evidence="2">
    <location>
        <begin position="1597"/>
        <end position="1611"/>
    </location>
</feature>
<accession>A0A9C5ZBW4</accession>
<dbReference type="Proteomes" id="UP000092443">
    <property type="component" value="Unplaced"/>
</dbReference>
<feature type="compositionally biased region" description="Low complexity" evidence="2">
    <location>
        <begin position="141"/>
        <end position="162"/>
    </location>
</feature>
<keyword evidence="1" id="KW-0863">Zinc-finger</keyword>
<feature type="compositionally biased region" description="Polar residues" evidence="2">
    <location>
        <begin position="124"/>
        <end position="134"/>
    </location>
</feature>
<feature type="compositionally biased region" description="Polar residues" evidence="2">
    <location>
        <begin position="1189"/>
        <end position="1218"/>
    </location>
</feature>
<feature type="region of interest" description="Disordered" evidence="2">
    <location>
        <begin position="759"/>
        <end position="841"/>
    </location>
</feature>
<evidence type="ECO:0000259" key="3">
    <source>
        <dbReference type="PROSITE" id="PS50157"/>
    </source>
</evidence>
<sequence>MSSQTSGGNNNNASGVVSGGGVNNAPPGQSGSGSANSVKSNSKMSIDHQATLDKGLKMKIKRTKTGTKTSEAKHEIVKATEQQNGILAANSGCNANLDENTGGNSSNTSNCGPNSSSNNSGTNLQAGISSNSNGNKKHVGSNNSNQSNNHNSSNNTSMMSSTGGANISNSSQGTPQGTKRGSSGHRRDKTKEKNAHSNRVNVDKSTSQTNEKETGEKLTCQCNGDIIGANTTVPCSNNLCIRRNESNKLPERMTNSNSNTISNASVPSGVFTPTVDNLNASGTSASAANILTATTTVNSATIAQVSSNSGGGTNAPGPPNKDNSSTANGNMKVSPHIAAQLAAAAVSNTFSSNTSNSGGTNISNTNSISSDLKTSSSSLASGTGNSMQVAKHMAPGIISATMHHTISVPVTSHSSTIQHGTTPSGSPPKLNCGNSATNLNADETSRSPPAKRTKHSSAGDMNAVKEMVDICVGTSVGTITEPDCLGPCEPGTSVTLEGIVWHETEGGVLVVNVTWRGKTYVGTLLDCTRHDWAPPRFCDSPTEELDSRTPKGRGKRGRSAAITPDLSNFTETRSSIYFSHAQVHSKLRNGSTKGGRAAARTSTTTSSGSNSIVNTSNNTGSMPPGNGNGGTTPSTSPTAFLPPRPEKRKSKDEPPSPVNGENETLSLNMVNASGIPISASGGGLATQPQSLLNPVTGLNVQINTKKYKTASPCAISPVLLECPEQDCSKKYKHANGLRYHQSHAHGGVASMDEDSLQLPEIEEPPSTPSPGPIAAPPPAITPNSTDIPGTVASSNNNPNVTAPHSSTQESSTVTTFGNSTAHSSSESTVCTSRSISNMPQTTPSASLLVTASAQGHEQISGVPSAGGSITAGTSNQALTQQKQQLVELATVTSVSASNVTSLEQNQQTMLQHGPPAKSGVLRFGQQNESKSNNANLLTGSLQSMPVTSQQTSTSSAPNPPSLPEQAPIRPISTSVSNDFNSQLASNTSQAPMSQQNIPMAGKPITSFGLVGKQKKNRKSPCPGEYDEGGVSGNNITSRDDVQSPAYSDISDDSTPIQDADALEKNQSAKHIDLLKKPPEIEMPGSGGNISAGQHSLPPSLGGYNMYQFFQQQQFIVQPSAEQQQLSKPTLPTGIVQPSNQISTQQSSQHSQSQLSNAHNLQQQQTANHMDYSNKTKDPPLDLITKNTANQQQPHQLQDSNKSQDLTMPPQTTTNNLSNAGPVPTCGNLSANLNSLTSLGPSAVPQPTPSKSISHFYPFNYIPSGYPYSVDSNYGPVSIVSSEDSSKLGGHAGAQSPVEQGSQQQIPAAMIKEERTKESHSPQETLKPPPHINPNKMIKSEPITKQEPNKMDSSPNVNVVTSQQVPQQPLALHPKDMQTYTSIYQRHPISLAPQQLSREEELRRYYVFSDQQRRQNNAMQSLNVNNQQLANVQSVHHKEEPNAPQQQISMPHPQQQLKLKQNNSNVGNASVNKVTNLSKDSPKQKPDEEIKINKQEGQKPTMETQGPPPPPTSQYFLHPSYIAPTPFGFDPNHPMYRNVLMSAAPYNTQPYHLPIPRYHAPEDLSRNTTTKALDALHHAASFYTTHKIHELSERALKSPNSGGNNSNNNNPGAIKVSVSSPNIGPPQQNNSGSNIVPHHSNTNQSNNSGLLNMPTHNAHGGPPNKQQDVLGHKQHGPSGPIGPGAQLNETQKQQSANSSNVPGNGPGSGNNPAGANASDSRSPPPQRHVHTHHHTHVGLGYPMYPAPYGAAVLASQQAAAVAVINPFPPAPTK</sequence>
<evidence type="ECO:0000313" key="4">
    <source>
        <dbReference type="Proteomes" id="UP000092443"/>
    </source>
</evidence>
<reference evidence="5" key="1">
    <citation type="submission" date="2025-08" db="UniProtKB">
        <authorList>
            <consortium name="RefSeq"/>
        </authorList>
    </citation>
    <scope>IDENTIFICATION</scope>
    <source>
        <tissue evidence="5">Whole body pupa</tissue>
    </source>
</reference>
<feature type="compositionally biased region" description="Polar residues" evidence="2">
    <location>
        <begin position="432"/>
        <end position="442"/>
    </location>
</feature>